<dbReference type="EMBL" id="LAZR01051131">
    <property type="protein sequence ID" value="KKK85820.1"/>
    <property type="molecule type" value="Genomic_DNA"/>
</dbReference>
<reference evidence="2" key="1">
    <citation type="journal article" date="2015" name="Nature">
        <title>Complex archaea that bridge the gap between prokaryotes and eukaryotes.</title>
        <authorList>
            <person name="Spang A."/>
            <person name="Saw J.H."/>
            <person name="Jorgensen S.L."/>
            <person name="Zaremba-Niedzwiedzka K."/>
            <person name="Martijn J."/>
            <person name="Lind A.E."/>
            <person name="van Eijk R."/>
            <person name="Schleper C."/>
            <person name="Guy L."/>
            <person name="Ettema T.J."/>
        </authorList>
    </citation>
    <scope>NUCLEOTIDE SEQUENCE</scope>
</reference>
<dbReference type="AlphaFoldDB" id="A0A0F8ZIE7"/>
<evidence type="ECO:0000313" key="2">
    <source>
        <dbReference type="EMBL" id="KKK85820.1"/>
    </source>
</evidence>
<organism evidence="2">
    <name type="scientific">marine sediment metagenome</name>
    <dbReference type="NCBI Taxonomy" id="412755"/>
    <lineage>
        <taxon>unclassified sequences</taxon>
        <taxon>metagenomes</taxon>
        <taxon>ecological metagenomes</taxon>
    </lineage>
</organism>
<name>A0A0F8ZIE7_9ZZZZ</name>
<keyword evidence="1" id="KW-1133">Transmembrane helix</keyword>
<keyword evidence="1" id="KW-0472">Membrane</keyword>
<proteinExistence type="predicted"/>
<evidence type="ECO:0000256" key="1">
    <source>
        <dbReference type="SAM" id="Phobius"/>
    </source>
</evidence>
<keyword evidence="1" id="KW-0812">Transmembrane</keyword>
<feature type="transmembrane region" description="Helical" evidence="1">
    <location>
        <begin position="71"/>
        <end position="91"/>
    </location>
</feature>
<protein>
    <submittedName>
        <fullName evidence="2">Uncharacterized protein</fullName>
    </submittedName>
</protein>
<sequence>MTSLILFIVGGSLNAVQDTLADHWEESIFKKWGWDKEFWHKASSWKRKYWLPSWIPDAWTDGWHIIKFLKLVCYGLAIVFYQPLIQIWILPVWSTDFIIIGMGRNLTMSLFYYKILRVKKEK</sequence>
<comment type="caution">
    <text evidence="2">The sequence shown here is derived from an EMBL/GenBank/DDBJ whole genome shotgun (WGS) entry which is preliminary data.</text>
</comment>
<feature type="transmembrane region" description="Helical" evidence="1">
    <location>
        <begin position="97"/>
        <end position="116"/>
    </location>
</feature>
<accession>A0A0F8ZIE7</accession>
<gene>
    <name evidence="2" type="ORF">LCGC14_2769380</name>
</gene>